<reference evidence="2" key="2">
    <citation type="journal article" date="2022" name="Microb. Genom.">
        <title>A chromosome-scale genome assembly of the tomato pathogen Cladosporium fulvum reveals a compartmentalized genome architecture and the presence of a dispensable chromosome.</title>
        <authorList>
            <person name="Zaccaron A.Z."/>
            <person name="Chen L.H."/>
            <person name="Samaras A."/>
            <person name="Stergiopoulos I."/>
        </authorList>
    </citation>
    <scope>NUCLEOTIDE SEQUENCE</scope>
    <source>
        <strain evidence="2">Race5_Kim</strain>
    </source>
</reference>
<organism evidence="2 3">
    <name type="scientific">Passalora fulva</name>
    <name type="common">Tomato leaf mold</name>
    <name type="synonym">Cladosporium fulvum</name>
    <dbReference type="NCBI Taxonomy" id="5499"/>
    <lineage>
        <taxon>Eukaryota</taxon>
        <taxon>Fungi</taxon>
        <taxon>Dikarya</taxon>
        <taxon>Ascomycota</taxon>
        <taxon>Pezizomycotina</taxon>
        <taxon>Dothideomycetes</taxon>
        <taxon>Dothideomycetidae</taxon>
        <taxon>Mycosphaerellales</taxon>
        <taxon>Mycosphaerellaceae</taxon>
        <taxon>Fulvia</taxon>
    </lineage>
</organism>
<feature type="compositionally biased region" description="Polar residues" evidence="1">
    <location>
        <begin position="60"/>
        <end position="106"/>
    </location>
</feature>
<feature type="region of interest" description="Disordered" evidence="1">
    <location>
        <begin position="373"/>
        <end position="426"/>
    </location>
</feature>
<feature type="compositionally biased region" description="Basic and acidic residues" evidence="1">
    <location>
        <begin position="386"/>
        <end position="405"/>
    </location>
</feature>
<dbReference type="EMBL" id="CP090173">
    <property type="protein sequence ID" value="UJO23316.1"/>
    <property type="molecule type" value="Genomic_DNA"/>
</dbReference>
<dbReference type="AlphaFoldDB" id="A0A9Q8PIR7"/>
<evidence type="ECO:0000313" key="3">
    <source>
        <dbReference type="Proteomes" id="UP000756132"/>
    </source>
</evidence>
<protein>
    <submittedName>
        <fullName evidence="2">Uncharacterized protein</fullName>
    </submittedName>
</protein>
<feature type="compositionally biased region" description="Low complexity" evidence="1">
    <location>
        <begin position="150"/>
        <end position="159"/>
    </location>
</feature>
<accession>A0A9Q8PIR7</accession>
<dbReference type="KEGG" id="ffu:CLAFUR5_12846"/>
<reference evidence="2" key="1">
    <citation type="submission" date="2021-12" db="EMBL/GenBank/DDBJ databases">
        <authorList>
            <person name="Zaccaron A."/>
            <person name="Stergiopoulos I."/>
        </authorList>
    </citation>
    <scope>NUCLEOTIDE SEQUENCE</scope>
    <source>
        <strain evidence="2">Race5_Kim</strain>
    </source>
</reference>
<evidence type="ECO:0000256" key="1">
    <source>
        <dbReference type="SAM" id="MobiDB-lite"/>
    </source>
</evidence>
<dbReference type="RefSeq" id="XP_047767682.1">
    <property type="nucleotide sequence ID" value="XM_047911994.1"/>
</dbReference>
<dbReference type="Proteomes" id="UP000756132">
    <property type="component" value="Chromosome 11"/>
</dbReference>
<proteinExistence type="predicted"/>
<feature type="compositionally biased region" description="Basic and acidic residues" evidence="1">
    <location>
        <begin position="1"/>
        <end position="14"/>
    </location>
</feature>
<feature type="compositionally biased region" description="Basic and acidic residues" evidence="1">
    <location>
        <begin position="43"/>
        <end position="54"/>
    </location>
</feature>
<gene>
    <name evidence="2" type="ORF">CLAFUR5_12846</name>
</gene>
<feature type="region of interest" description="Disordered" evidence="1">
    <location>
        <begin position="1"/>
        <end position="106"/>
    </location>
</feature>
<keyword evidence="3" id="KW-1185">Reference proteome</keyword>
<feature type="compositionally biased region" description="Polar residues" evidence="1">
    <location>
        <begin position="244"/>
        <end position="255"/>
    </location>
</feature>
<feature type="region of interest" description="Disordered" evidence="1">
    <location>
        <begin position="150"/>
        <end position="330"/>
    </location>
</feature>
<dbReference type="GeneID" id="71992724"/>
<name>A0A9Q8PIR7_PASFU</name>
<sequence>MFKDMKLRKDRKETTPQPEQTLQPNSAQKKEKRRLSGLFGSKKSKDGQVTEHEPVITSPIVGNSTHALNPNPSLQNSSIQDSAYANSETDATPLSGGNMSGDTSTNTVPVENHGQIPGVSAERDLTLNKLTGDVTDDNTGEVVTTTTTMTTTTTTTTKGGKPVSTEVAVEPSASLQPGAPNLGHRDSNVSEMPDNAVQPPTAQTLQPQASYGDVNNAPPMSATGALDPNPNVPQRSPNRRSRDLGQSTLAQQRISEVSEPDPESPIQGFSGGANFSYPARAGGPNAPAPLGGGLSSHPVSPTTTGGSPPYTHSNAGATAGLTPQPQQNQSGIFANLKAAAKGIHGVGETLRGTLNSEIDNRFPRKDVNKAAAANAKNQNVLQTGQRELEGVRVERETELSQSDRVKIRRLGTGDQDDFAASRAQQG</sequence>
<evidence type="ECO:0000313" key="2">
    <source>
        <dbReference type="EMBL" id="UJO23316.1"/>
    </source>
</evidence>
<dbReference type="OrthoDB" id="4779541at2759"/>
<feature type="compositionally biased region" description="Low complexity" evidence="1">
    <location>
        <begin position="198"/>
        <end position="209"/>
    </location>
</feature>
<feature type="compositionally biased region" description="Low complexity" evidence="1">
    <location>
        <begin position="278"/>
        <end position="313"/>
    </location>
</feature>
<feature type="compositionally biased region" description="Polar residues" evidence="1">
    <location>
        <begin position="15"/>
        <end position="27"/>
    </location>
</feature>
<feature type="compositionally biased region" description="Polar residues" evidence="1">
    <location>
        <begin position="321"/>
        <end position="330"/>
    </location>
</feature>